<dbReference type="Proteomes" id="UP000547458">
    <property type="component" value="Unassembled WGS sequence"/>
</dbReference>
<feature type="domain" description="RNA polymerase sigma-70 region 2" evidence="5">
    <location>
        <begin position="37"/>
        <end position="103"/>
    </location>
</feature>
<dbReference type="InterPro" id="IPR013249">
    <property type="entry name" value="RNA_pol_sigma70_r4_t2"/>
</dbReference>
<comment type="similarity">
    <text evidence="1">Belongs to the sigma-70 factor family. ECF subfamily.</text>
</comment>
<dbReference type="Gene3D" id="1.10.10.10">
    <property type="entry name" value="Winged helix-like DNA-binding domain superfamily/Winged helix DNA-binding domain"/>
    <property type="match status" value="1"/>
</dbReference>
<dbReference type="Gene3D" id="1.10.1740.10">
    <property type="match status" value="1"/>
</dbReference>
<dbReference type="AlphaFoldDB" id="A0A846RNR7"/>
<comment type="caution">
    <text evidence="7">The sequence shown here is derived from an EMBL/GenBank/DDBJ whole genome shotgun (WGS) entry which is preliminary data.</text>
</comment>
<dbReference type="CDD" id="cd06171">
    <property type="entry name" value="Sigma70_r4"/>
    <property type="match status" value="1"/>
</dbReference>
<name>A0A846RNR7_9MICC</name>
<evidence type="ECO:0000259" key="5">
    <source>
        <dbReference type="Pfam" id="PF04542"/>
    </source>
</evidence>
<reference evidence="7 8" key="1">
    <citation type="submission" date="2020-03" db="EMBL/GenBank/DDBJ databases">
        <title>Sequencing the genomes of 1000 actinobacteria strains.</title>
        <authorList>
            <person name="Klenk H.-P."/>
        </authorList>
    </citation>
    <scope>NUCLEOTIDE SEQUENCE [LARGE SCALE GENOMIC DNA]</scope>
    <source>
        <strain evidence="7 8">DSM 16403</strain>
    </source>
</reference>
<proteinExistence type="inferred from homology"/>
<evidence type="ECO:0000259" key="6">
    <source>
        <dbReference type="Pfam" id="PF08281"/>
    </source>
</evidence>
<keyword evidence="3" id="KW-0731">Sigma factor</keyword>
<keyword evidence="4" id="KW-0804">Transcription</keyword>
<dbReference type="PANTHER" id="PTHR43133:SF66">
    <property type="entry name" value="ECF RNA POLYMERASE SIGMA FACTOR SIGK"/>
    <property type="match status" value="1"/>
</dbReference>
<dbReference type="NCBIfam" id="TIGR02937">
    <property type="entry name" value="sigma70-ECF"/>
    <property type="match status" value="1"/>
</dbReference>
<evidence type="ECO:0000313" key="8">
    <source>
        <dbReference type="Proteomes" id="UP000547458"/>
    </source>
</evidence>
<dbReference type="InterPro" id="IPR013325">
    <property type="entry name" value="RNA_pol_sigma_r2"/>
</dbReference>
<protein>
    <submittedName>
        <fullName evidence="7">RNA polymerase sigma-70 factor (ECF subfamily)</fullName>
    </submittedName>
</protein>
<dbReference type="InterPro" id="IPR014284">
    <property type="entry name" value="RNA_pol_sigma-70_dom"/>
</dbReference>
<evidence type="ECO:0000256" key="3">
    <source>
        <dbReference type="ARBA" id="ARBA00023082"/>
    </source>
</evidence>
<dbReference type="NCBIfam" id="NF007228">
    <property type="entry name" value="PRK09646.1"/>
    <property type="match status" value="1"/>
</dbReference>
<gene>
    <name evidence="7" type="ORF">BJ994_000511</name>
</gene>
<dbReference type="GO" id="GO:0016987">
    <property type="term" value="F:sigma factor activity"/>
    <property type="evidence" value="ECO:0007669"/>
    <property type="project" value="UniProtKB-KW"/>
</dbReference>
<dbReference type="GO" id="GO:0003677">
    <property type="term" value="F:DNA binding"/>
    <property type="evidence" value="ECO:0007669"/>
    <property type="project" value="InterPro"/>
</dbReference>
<dbReference type="InterPro" id="IPR039425">
    <property type="entry name" value="RNA_pol_sigma-70-like"/>
</dbReference>
<evidence type="ECO:0000256" key="1">
    <source>
        <dbReference type="ARBA" id="ARBA00010641"/>
    </source>
</evidence>
<dbReference type="Pfam" id="PF04542">
    <property type="entry name" value="Sigma70_r2"/>
    <property type="match status" value="1"/>
</dbReference>
<dbReference type="Pfam" id="PF08281">
    <property type="entry name" value="Sigma70_r4_2"/>
    <property type="match status" value="1"/>
</dbReference>
<dbReference type="SUPFAM" id="SSF88946">
    <property type="entry name" value="Sigma2 domain of RNA polymerase sigma factors"/>
    <property type="match status" value="1"/>
</dbReference>
<dbReference type="InterPro" id="IPR036388">
    <property type="entry name" value="WH-like_DNA-bd_sf"/>
</dbReference>
<evidence type="ECO:0000256" key="2">
    <source>
        <dbReference type="ARBA" id="ARBA00023015"/>
    </source>
</evidence>
<accession>A0A846RNR7</accession>
<dbReference type="PANTHER" id="PTHR43133">
    <property type="entry name" value="RNA POLYMERASE ECF-TYPE SIGMA FACTO"/>
    <property type="match status" value="1"/>
</dbReference>
<dbReference type="SUPFAM" id="SSF88659">
    <property type="entry name" value="Sigma3 and sigma4 domains of RNA polymerase sigma factors"/>
    <property type="match status" value="1"/>
</dbReference>
<dbReference type="InterPro" id="IPR007627">
    <property type="entry name" value="RNA_pol_sigma70_r2"/>
</dbReference>
<organism evidence="7 8">
    <name type="scientific">Arthrobacter pigmenti</name>
    <dbReference type="NCBI Taxonomy" id="271432"/>
    <lineage>
        <taxon>Bacteria</taxon>
        <taxon>Bacillati</taxon>
        <taxon>Actinomycetota</taxon>
        <taxon>Actinomycetes</taxon>
        <taxon>Micrococcales</taxon>
        <taxon>Micrococcaceae</taxon>
        <taxon>Arthrobacter</taxon>
    </lineage>
</organism>
<dbReference type="EMBL" id="JAATJL010000001">
    <property type="protein sequence ID" value="NJC21435.1"/>
    <property type="molecule type" value="Genomic_DNA"/>
</dbReference>
<feature type="domain" description="RNA polymerase sigma factor 70 region 4 type 2" evidence="6">
    <location>
        <begin position="137"/>
        <end position="188"/>
    </location>
</feature>
<dbReference type="RefSeq" id="WP_167991165.1">
    <property type="nucleotide sequence ID" value="NZ_JAATJL010000001.1"/>
</dbReference>
<dbReference type="InterPro" id="IPR013324">
    <property type="entry name" value="RNA_pol_sigma_r3/r4-like"/>
</dbReference>
<evidence type="ECO:0000313" key="7">
    <source>
        <dbReference type="EMBL" id="NJC21435.1"/>
    </source>
</evidence>
<sequence>MTSTDPNYRGAAAGDAAELVGLIRRTAEGNRAAFADLYHRTHKRVYGLARRTIVDPELSEETTQDVFLMVWEQAHRYDPAVGSPMAWLMTIAHRRAVDKVRSEHSGTAREAAWGIKHYLPDRDVVADAVSDRMEAARVVECLEQLSPLQREAINLAYYECLTYTQVAEHLNVPVPTVKTRIRSGIQRLRSCMDPGS</sequence>
<keyword evidence="8" id="KW-1185">Reference proteome</keyword>
<keyword evidence="2" id="KW-0805">Transcription regulation</keyword>
<evidence type="ECO:0000256" key="4">
    <source>
        <dbReference type="ARBA" id="ARBA00023163"/>
    </source>
</evidence>
<dbReference type="GO" id="GO:0006352">
    <property type="term" value="P:DNA-templated transcription initiation"/>
    <property type="evidence" value="ECO:0007669"/>
    <property type="project" value="InterPro"/>
</dbReference>